<dbReference type="Gene3D" id="2.40.50.1020">
    <property type="entry name" value="LytTr DNA-binding domain"/>
    <property type="match status" value="1"/>
</dbReference>
<keyword evidence="2" id="KW-0597">Phosphoprotein</keyword>
<sequence>MAIVPARQRLRAIIADDEPVGRALVRQMLSRHPDIDIAAEAEDGERALEIASELRPDVMFLDIQMPGRGGIAIAEALRRHRQSPAVVFATAHDRFAATAFTLDAVDYLLKPFDEERFDATLERIRRRLGYGAGHDCYRTSVAVIDRQMTWLLPTRSIETVRAAGNYVEVSTAEGARHLVRETLVRLAEQLGPPFVRVSRTLIIRTDRIIGHASLGRGDTCLTLSDRSRVTLTRRFRRGFMKRSALLGARSSHI</sequence>
<dbReference type="Pfam" id="PF04397">
    <property type="entry name" value="LytTR"/>
    <property type="match status" value="1"/>
</dbReference>
<evidence type="ECO:0000256" key="2">
    <source>
        <dbReference type="PROSITE-ProRule" id="PRU00169"/>
    </source>
</evidence>
<dbReference type="SMART" id="SM00448">
    <property type="entry name" value="REC"/>
    <property type="match status" value="1"/>
</dbReference>
<feature type="domain" description="HTH LytTR-type" evidence="4">
    <location>
        <begin position="151"/>
        <end position="245"/>
    </location>
</feature>
<dbReference type="InterPro" id="IPR011006">
    <property type="entry name" value="CheY-like_superfamily"/>
</dbReference>
<feature type="modified residue" description="4-aspartylphosphate" evidence="2">
    <location>
        <position position="62"/>
    </location>
</feature>
<dbReference type="InterPro" id="IPR039420">
    <property type="entry name" value="WalR-like"/>
</dbReference>
<proteinExistence type="predicted"/>
<evidence type="ECO:0000259" key="3">
    <source>
        <dbReference type="PROSITE" id="PS50110"/>
    </source>
</evidence>
<evidence type="ECO:0000313" key="5">
    <source>
        <dbReference type="EMBL" id="MBX7484028.1"/>
    </source>
</evidence>
<dbReference type="PANTHER" id="PTHR48111:SF69">
    <property type="entry name" value="RESPONSE REGULATOR RECEIVER"/>
    <property type="match status" value="1"/>
</dbReference>
<dbReference type="PROSITE" id="PS50930">
    <property type="entry name" value="HTH_LYTTR"/>
    <property type="match status" value="1"/>
</dbReference>
<protein>
    <submittedName>
        <fullName evidence="5">Response regulator transcription factor</fullName>
    </submittedName>
</protein>
<keyword evidence="6" id="KW-1185">Reference proteome</keyword>
<dbReference type="EMBL" id="JAIGNO010000018">
    <property type="protein sequence ID" value="MBX7484028.1"/>
    <property type="molecule type" value="Genomic_DNA"/>
</dbReference>
<reference evidence="5 6" key="1">
    <citation type="submission" date="2021-08" db="EMBL/GenBank/DDBJ databases">
        <title>Comparative Genomics Analysis of the Genus Qipengyuania Reveals Extensive Genetic Diversity and Metabolic Versatility, Including the Description of Fifteen Novel Species.</title>
        <authorList>
            <person name="Liu Y."/>
        </authorList>
    </citation>
    <scope>NUCLEOTIDE SEQUENCE [LARGE SCALE GENOMIC DNA]</scope>
    <source>
        <strain evidence="5 6">6D47A</strain>
    </source>
</reference>
<dbReference type="PANTHER" id="PTHR48111">
    <property type="entry name" value="REGULATOR OF RPOS"/>
    <property type="match status" value="1"/>
</dbReference>
<dbReference type="Pfam" id="PF00072">
    <property type="entry name" value="Response_reg"/>
    <property type="match status" value="1"/>
</dbReference>
<accession>A0ABS7J9M7</accession>
<dbReference type="Proteomes" id="UP000755104">
    <property type="component" value="Unassembled WGS sequence"/>
</dbReference>
<dbReference type="PROSITE" id="PS50110">
    <property type="entry name" value="RESPONSE_REGULATORY"/>
    <property type="match status" value="1"/>
</dbReference>
<evidence type="ECO:0000256" key="1">
    <source>
        <dbReference type="ARBA" id="ARBA00023125"/>
    </source>
</evidence>
<keyword evidence="1" id="KW-0238">DNA-binding</keyword>
<feature type="domain" description="Response regulatory" evidence="3">
    <location>
        <begin position="11"/>
        <end position="125"/>
    </location>
</feature>
<name>A0ABS7J9M7_9SPHN</name>
<dbReference type="Gene3D" id="3.40.50.2300">
    <property type="match status" value="1"/>
</dbReference>
<dbReference type="SUPFAM" id="SSF52172">
    <property type="entry name" value="CheY-like"/>
    <property type="match status" value="1"/>
</dbReference>
<organism evidence="5 6">
    <name type="scientific">Qipengyuania qiaonensis</name>
    <dbReference type="NCBI Taxonomy" id="2867240"/>
    <lineage>
        <taxon>Bacteria</taxon>
        <taxon>Pseudomonadati</taxon>
        <taxon>Pseudomonadota</taxon>
        <taxon>Alphaproteobacteria</taxon>
        <taxon>Sphingomonadales</taxon>
        <taxon>Erythrobacteraceae</taxon>
        <taxon>Qipengyuania</taxon>
    </lineage>
</organism>
<dbReference type="SMART" id="SM00850">
    <property type="entry name" value="LytTR"/>
    <property type="match status" value="1"/>
</dbReference>
<dbReference type="RefSeq" id="WP_221560436.1">
    <property type="nucleotide sequence ID" value="NZ_JAIGNO010000018.1"/>
</dbReference>
<evidence type="ECO:0000259" key="4">
    <source>
        <dbReference type="PROSITE" id="PS50930"/>
    </source>
</evidence>
<gene>
    <name evidence="5" type="ORF">K3174_15975</name>
</gene>
<dbReference type="InterPro" id="IPR007492">
    <property type="entry name" value="LytTR_DNA-bd_dom"/>
</dbReference>
<comment type="caution">
    <text evidence="5">The sequence shown here is derived from an EMBL/GenBank/DDBJ whole genome shotgun (WGS) entry which is preliminary data.</text>
</comment>
<evidence type="ECO:0000313" key="6">
    <source>
        <dbReference type="Proteomes" id="UP000755104"/>
    </source>
</evidence>
<dbReference type="InterPro" id="IPR001789">
    <property type="entry name" value="Sig_transdc_resp-reg_receiver"/>
</dbReference>